<sequence length="153" mass="17144">MEIRSDDGAWLRLRPTGYQGPPPETPDDDDWLFVAAEVRTAGGRAWSWRQPCMTTEEAVDLAGWLRRQGVADFGDRAAWHAVEPNLSFQSLVTGVGRVELTAVFSYESLPPWIERPPLAQVYPVPLRVSAAQVLTAADQWERAVRAYPRRDPG</sequence>
<feature type="region of interest" description="Disordered" evidence="1">
    <location>
        <begin position="1"/>
        <end position="27"/>
    </location>
</feature>
<proteinExistence type="predicted"/>
<evidence type="ECO:0000256" key="1">
    <source>
        <dbReference type="SAM" id="MobiDB-lite"/>
    </source>
</evidence>
<dbReference type="AlphaFoldDB" id="A0A1C5A9L9"/>
<name>A0A1C5A9L9_9ACTN</name>
<dbReference type="InterPro" id="IPR056510">
    <property type="entry name" value="WapI"/>
</dbReference>
<dbReference type="Pfam" id="PF24716">
    <property type="entry name" value="WapI"/>
    <property type="match status" value="1"/>
</dbReference>
<organism evidence="2 3">
    <name type="scientific">Micromonospora purpureochromogenes</name>
    <dbReference type="NCBI Taxonomy" id="47872"/>
    <lineage>
        <taxon>Bacteria</taxon>
        <taxon>Bacillati</taxon>
        <taxon>Actinomycetota</taxon>
        <taxon>Actinomycetes</taxon>
        <taxon>Micromonosporales</taxon>
        <taxon>Micromonosporaceae</taxon>
        <taxon>Micromonospora</taxon>
    </lineage>
</organism>
<evidence type="ECO:0000313" key="2">
    <source>
        <dbReference type="EMBL" id="SCF41694.1"/>
    </source>
</evidence>
<protein>
    <submittedName>
        <fullName evidence="2">Uncharacterized protein</fullName>
    </submittedName>
</protein>
<dbReference type="RefSeq" id="WP_088963775.1">
    <property type="nucleotide sequence ID" value="NZ_LT607410.1"/>
</dbReference>
<dbReference type="Proteomes" id="UP000198228">
    <property type="component" value="Chromosome I"/>
</dbReference>
<gene>
    <name evidence="2" type="ORF">GA0074696_5571</name>
</gene>
<dbReference type="EMBL" id="LT607410">
    <property type="protein sequence ID" value="SCF41694.1"/>
    <property type="molecule type" value="Genomic_DNA"/>
</dbReference>
<reference evidence="2 3" key="1">
    <citation type="submission" date="2016-06" db="EMBL/GenBank/DDBJ databases">
        <authorList>
            <person name="Kjaerup R.B."/>
            <person name="Dalgaard T.S."/>
            <person name="Juul-Madsen H.R."/>
        </authorList>
    </citation>
    <scope>NUCLEOTIDE SEQUENCE [LARGE SCALE GENOMIC DNA]</scope>
    <source>
        <strain evidence="2 3">DSM 43821</strain>
    </source>
</reference>
<evidence type="ECO:0000313" key="3">
    <source>
        <dbReference type="Proteomes" id="UP000198228"/>
    </source>
</evidence>
<accession>A0A1C5A9L9</accession>